<feature type="repeat" description="WD" evidence="1">
    <location>
        <begin position="38"/>
        <end position="70"/>
    </location>
</feature>
<dbReference type="InterPro" id="IPR015943">
    <property type="entry name" value="WD40/YVTN_repeat-like_dom_sf"/>
</dbReference>
<dbReference type="AlphaFoldDB" id="A0A0C2N4B6"/>
<comment type="caution">
    <text evidence="2">The sequence shown here is derived from an EMBL/GenBank/DDBJ whole genome shotgun (WGS) entry which is preliminary data.</text>
</comment>
<dbReference type="SMART" id="SM00320">
    <property type="entry name" value="WD40"/>
    <property type="match status" value="1"/>
</dbReference>
<keyword evidence="1" id="KW-0853">WD repeat</keyword>
<dbReference type="Gene3D" id="2.130.10.10">
    <property type="entry name" value="YVTN repeat-like/Quinoprotein amine dehydrogenase"/>
    <property type="match status" value="1"/>
</dbReference>
<dbReference type="InterPro" id="IPR001680">
    <property type="entry name" value="WD40_rpt"/>
</dbReference>
<accession>A0A0C2N4B6</accession>
<dbReference type="PANTHER" id="PTHR17605">
    <property type="entry name" value="RIBOSOME BIOGENESIS PROTEIN BOP1 BLOCK OF PROLIFERATION 1 PROTEIN"/>
    <property type="match status" value="1"/>
</dbReference>
<dbReference type="PROSITE" id="PS50082">
    <property type="entry name" value="WD_REPEATS_2"/>
    <property type="match status" value="1"/>
</dbReference>
<dbReference type="EMBL" id="JWZT01002718">
    <property type="protein sequence ID" value="KII68727.1"/>
    <property type="molecule type" value="Genomic_DNA"/>
</dbReference>
<keyword evidence="3" id="KW-1185">Reference proteome</keyword>
<organism evidence="2 3">
    <name type="scientific">Thelohanellus kitauei</name>
    <name type="common">Myxosporean</name>
    <dbReference type="NCBI Taxonomy" id="669202"/>
    <lineage>
        <taxon>Eukaryota</taxon>
        <taxon>Metazoa</taxon>
        <taxon>Cnidaria</taxon>
        <taxon>Myxozoa</taxon>
        <taxon>Myxosporea</taxon>
        <taxon>Bivalvulida</taxon>
        <taxon>Platysporina</taxon>
        <taxon>Myxobolidae</taxon>
        <taxon>Thelohanellus</taxon>
    </lineage>
</organism>
<dbReference type="GO" id="GO:0070545">
    <property type="term" value="C:PeBoW complex"/>
    <property type="evidence" value="ECO:0007669"/>
    <property type="project" value="TreeGrafter"/>
</dbReference>
<gene>
    <name evidence="2" type="ORF">RF11_01087</name>
</gene>
<dbReference type="Proteomes" id="UP000031668">
    <property type="component" value="Unassembled WGS sequence"/>
</dbReference>
<dbReference type="PANTHER" id="PTHR17605:SF0">
    <property type="entry name" value="RIBOSOME BIOGENESIS PROTEIN BOP1"/>
    <property type="match status" value="1"/>
</dbReference>
<dbReference type="GO" id="GO:0043021">
    <property type="term" value="F:ribonucleoprotein complex binding"/>
    <property type="evidence" value="ECO:0007669"/>
    <property type="project" value="TreeGrafter"/>
</dbReference>
<dbReference type="InterPro" id="IPR036322">
    <property type="entry name" value="WD40_repeat_dom_sf"/>
</dbReference>
<evidence type="ECO:0000313" key="2">
    <source>
        <dbReference type="EMBL" id="KII68727.1"/>
    </source>
</evidence>
<dbReference type="Pfam" id="PF00400">
    <property type="entry name" value="WD40"/>
    <property type="match status" value="1"/>
</dbReference>
<evidence type="ECO:0000256" key="1">
    <source>
        <dbReference type="PROSITE-ProRule" id="PRU00221"/>
    </source>
</evidence>
<reference evidence="2 3" key="1">
    <citation type="journal article" date="2014" name="Genome Biol. Evol.">
        <title>The genome of the myxosporean Thelohanellus kitauei shows adaptations to nutrient acquisition within its fish host.</title>
        <authorList>
            <person name="Yang Y."/>
            <person name="Xiong J."/>
            <person name="Zhou Z."/>
            <person name="Huo F."/>
            <person name="Miao W."/>
            <person name="Ran C."/>
            <person name="Liu Y."/>
            <person name="Zhang J."/>
            <person name="Feng J."/>
            <person name="Wang M."/>
            <person name="Wang M."/>
            <person name="Wang L."/>
            <person name="Yao B."/>
        </authorList>
    </citation>
    <scope>NUCLEOTIDE SEQUENCE [LARGE SCALE GENOMIC DNA]</scope>
    <source>
        <strain evidence="2">Wuqing</strain>
    </source>
</reference>
<dbReference type="GO" id="GO:0030687">
    <property type="term" value="C:preribosome, large subunit precursor"/>
    <property type="evidence" value="ECO:0007669"/>
    <property type="project" value="TreeGrafter"/>
</dbReference>
<name>A0A0C2N4B6_THEKT</name>
<sequence>MAPRKRKQVTLVTPEDLLPKLPDPDTLHPFPSWECYAFQGHTSRITDLDVHRGGELLLSSDMGGNLMVWEHIGIQLWHQNYDKSIKSCRWNPRSDVYVIMVGFETKINLIWYDHGDESTKERHLSLFKKFKNADDKSWNLLKSEIGTGISIDLKHVIIF</sequence>
<proteinExistence type="predicted"/>
<dbReference type="GO" id="GO:0000463">
    <property type="term" value="P:maturation of LSU-rRNA from tricistronic rRNA transcript (SSU-rRNA, 5.8S rRNA, LSU-rRNA)"/>
    <property type="evidence" value="ECO:0007669"/>
    <property type="project" value="TreeGrafter"/>
</dbReference>
<protein>
    <submittedName>
        <fullName evidence="2">Ribosome biogenesis protein erb1</fullName>
    </submittedName>
</protein>
<dbReference type="InterPro" id="IPR028598">
    <property type="entry name" value="BOP1/Erb1"/>
</dbReference>
<dbReference type="SUPFAM" id="SSF50978">
    <property type="entry name" value="WD40 repeat-like"/>
    <property type="match status" value="1"/>
</dbReference>
<evidence type="ECO:0000313" key="3">
    <source>
        <dbReference type="Proteomes" id="UP000031668"/>
    </source>
</evidence>